<dbReference type="GO" id="GO:0035336">
    <property type="term" value="P:long-chain fatty-acyl-CoA metabolic process"/>
    <property type="evidence" value="ECO:0007669"/>
    <property type="project" value="TreeGrafter"/>
</dbReference>
<dbReference type="SUPFAM" id="SSF51735">
    <property type="entry name" value="NAD(P)-binding Rossmann-fold domains"/>
    <property type="match status" value="1"/>
</dbReference>
<dbReference type="OrthoDB" id="429813at2759"/>
<comment type="similarity">
    <text evidence="1 4">Belongs to the fatty acyl-CoA reductase family.</text>
</comment>
<dbReference type="GO" id="GO:0080019">
    <property type="term" value="F:alcohol-forming very long-chain fatty acyl-CoA reductase activity"/>
    <property type="evidence" value="ECO:0007669"/>
    <property type="project" value="InterPro"/>
</dbReference>
<dbReference type="Gene3D" id="3.40.50.720">
    <property type="entry name" value="NAD(P)-binding Rossmann-like Domain"/>
    <property type="match status" value="1"/>
</dbReference>
<dbReference type="CDD" id="cd05236">
    <property type="entry name" value="FAR-N_SDR_e"/>
    <property type="match status" value="1"/>
</dbReference>
<dbReference type="AlphaFoldDB" id="A0A9Q0GCV1"/>
<feature type="domain" description="Fatty acyl-CoA reductase C-terminal" evidence="5">
    <location>
        <begin position="385"/>
        <end position="458"/>
    </location>
</feature>
<evidence type="ECO:0000256" key="1">
    <source>
        <dbReference type="ARBA" id="ARBA00005928"/>
    </source>
</evidence>
<dbReference type="InterPro" id="IPR026055">
    <property type="entry name" value="FAR"/>
</dbReference>
<name>A0A9Q0GCV1_9ROSI</name>
<organism evidence="7 8">
    <name type="scientific">Turnera subulata</name>
    <dbReference type="NCBI Taxonomy" id="218843"/>
    <lineage>
        <taxon>Eukaryota</taxon>
        <taxon>Viridiplantae</taxon>
        <taxon>Streptophyta</taxon>
        <taxon>Embryophyta</taxon>
        <taxon>Tracheophyta</taxon>
        <taxon>Spermatophyta</taxon>
        <taxon>Magnoliopsida</taxon>
        <taxon>eudicotyledons</taxon>
        <taxon>Gunneridae</taxon>
        <taxon>Pentapetalae</taxon>
        <taxon>rosids</taxon>
        <taxon>fabids</taxon>
        <taxon>Malpighiales</taxon>
        <taxon>Passifloraceae</taxon>
        <taxon>Turnera</taxon>
    </lineage>
</organism>
<dbReference type="PANTHER" id="PTHR11011:SF45">
    <property type="entry name" value="FATTY ACYL-COA REDUCTASE CG8306-RELATED"/>
    <property type="match status" value="1"/>
</dbReference>
<evidence type="ECO:0000259" key="5">
    <source>
        <dbReference type="Pfam" id="PF03015"/>
    </source>
</evidence>
<keyword evidence="4" id="KW-0560">Oxidoreductase</keyword>
<evidence type="ECO:0000256" key="2">
    <source>
        <dbReference type="ARBA" id="ARBA00022516"/>
    </source>
</evidence>
<keyword evidence="8" id="KW-1185">Reference proteome</keyword>
<dbReference type="Proteomes" id="UP001141552">
    <property type="component" value="Unassembled WGS sequence"/>
</dbReference>
<reference evidence="7" key="1">
    <citation type="submission" date="2022-02" db="EMBL/GenBank/DDBJ databases">
        <authorList>
            <person name="Henning P.M."/>
            <person name="McCubbin A.G."/>
            <person name="Shore J.S."/>
        </authorList>
    </citation>
    <scope>NUCLEOTIDE SEQUENCE</scope>
    <source>
        <strain evidence="7">F60SS</strain>
        <tissue evidence="7">Leaves</tissue>
    </source>
</reference>
<dbReference type="GO" id="GO:0102965">
    <property type="term" value="F:alcohol-forming long-chain fatty acyl-CoA reductase activity"/>
    <property type="evidence" value="ECO:0007669"/>
    <property type="project" value="UniProtKB-EC"/>
</dbReference>
<dbReference type="CDD" id="cd09071">
    <property type="entry name" value="FAR_C"/>
    <property type="match status" value="1"/>
</dbReference>
<evidence type="ECO:0000256" key="4">
    <source>
        <dbReference type="RuleBase" id="RU363097"/>
    </source>
</evidence>
<dbReference type="InterPro" id="IPR013120">
    <property type="entry name" value="FAR_NAD-bd"/>
</dbReference>
<dbReference type="Pfam" id="PF03015">
    <property type="entry name" value="Sterile"/>
    <property type="match status" value="1"/>
</dbReference>
<evidence type="ECO:0000259" key="6">
    <source>
        <dbReference type="Pfam" id="PF07993"/>
    </source>
</evidence>
<comment type="catalytic activity">
    <reaction evidence="4">
        <text>a long-chain fatty acyl-CoA + 2 NADPH + 2 H(+) = a long-chain primary fatty alcohol + 2 NADP(+) + CoA</text>
        <dbReference type="Rhea" id="RHEA:52716"/>
        <dbReference type="ChEBI" id="CHEBI:15378"/>
        <dbReference type="ChEBI" id="CHEBI:57287"/>
        <dbReference type="ChEBI" id="CHEBI:57783"/>
        <dbReference type="ChEBI" id="CHEBI:58349"/>
        <dbReference type="ChEBI" id="CHEBI:77396"/>
        <dbReference type="ChEBI" id="CHEBI:83139"/>
        <dbReference type="EC" id="1.2.1.84"/>
    </reaction>
</comment>
<feature type="domain" description="Thioester reductase (TE)" evidence="6">
    <location>
        <begin position="1"/>
        <end position="285"/>
    </location>
</feature>
<keyword evidence="4" id="KW-0521">NADP</keyword>
<evidence type="ECO:0000313" key="7">
    <source>
        <dbReference type="EMBL" id="KAJ4847376.1"/>
    </source>
</evidence>
<sequence>MLRAAPNVGKLYVLVKAKDKVAAMNRLKNEIMDEDLFGCLKDMHGKSYYNFMMDKLVPVLGNVCEDDLGMDPDTTTRLAGEIDVILNSAAFTTFDGRLDVSLNTNTKGPVQALNFAEKCKKLGLFLQVSTAYVAGQTEGVFFEKALRMGRSPFPNISAHLVDVDAEIKLASQWNKSLQDGYGKAKKMIELGIERAKIHGWNNTYEFTKAMGEMQIGRMTGKVPTVIVRPSIIESTYREPFPGWIQGNRVSEPVILSYGQGHLPCFVGEANTIMDIVPVDMLVNAILAAVAKHGITAKPELHVYNVTSSVENPVTVIDLWEHVHDHFTLSPLLDSRGKKIIVTLPELFTELHSFSAHLREKIVGKNGLQENLLALDPKSRSQIQRECRKIVMRSTYLAEIYIDYVCGKVRFDSGNTRKLLENMSTQEKEDFGFDLGDINWRHYFVDLHIPSIRRRILKEASVCSPVATSRN</sequence>
<comment type="caution">
    <text evidence="7">The sequence shown here is derived from an EMBL/GenBank/DDBJ whole genome shotgun (WGS) entry which is preliminary data.</text>
</comment>
<dbReference type="GO" id="GO:0010345">
    <property type="term" value="P:suberin biosynthetic process"/>
    <property type="evidence" value="ECO:0007669"/>
    <property type="project" value="TreeGrafter"/>
</dbReference>
<keyword evidence="3 4" id="KW-0443">Lipid metabolism</keyword>
<evidence type="ECO:0000256" key="3">
    <source>
        <dbReference type="ARBA" id="ARBA00023098"/>
    </source>
</evidence>
<protein>
    <recommendedName>
        <fullName evidence="4">Fatty acyl-CoA reductase</fullName>
        <ecNumber evidence="4">1.2.1.84</ecNumber>
    </recommendedName>
</protein>
<dbReference type="PANTHER" id="PTHR11011">
    <property type="entry name" value="MALE STERILITY PROTEIN 2-RELATED"/>
    <property type="match status" value="1"/>
</dbReference>
<gene>
    <name evidence="7" type="ORF">Tsubulata_118019</name>
</gene>
<keyword evidence="2 4" id="KW-0444">Lipid biosynthesis</keyword>
<dbReference type="InterPro" id="IPR036291">
    <property type="entry name" value="NAD(P)-bd_dom_sf"/>
</dbReference>
<accession>A0A9Q0GCV1</accession>
<evidence type="ECO:0000313" key="8">
    <source>
        <dbReference type="Proteomes" id="UP001141552"/>
    </source>
</evidence>
<dbReference type="EC" id="1.2.1.84" evidence="4"/>
<dbReference type="InterPro" id="IPR033640">
    <property type="entry name" value="FAR_C"/>
</dbReference>
<dbReference type="Pfam" id="PF07993">
    <property type="entry name" value="NAD_binding_4"/>
    <property type="match status" value="1"/>
</dbReference>
<reference evidence="7" key="2">
    <citation type="journal article" date="2023" name="Plants (Basel)">
        <title>Annotation of the Turnera subulata (Passifloraceae) Draft Genome Reveals the S-Locus Evolved after the Divergence of Turneroideae from Passifloroideae in a Stepwise Manner.</title>
        <authorList>
            <person name="Henning P.M."/>
            <person name="Roalson E.H."/>
            <person name="Mir W."/>
            <person name="McCubbin A.G."/>
            <person name="Shore J.S."/>
        </authorList>
    </citation>
    <scope>NUCLEOTIDE SEQUENCE</scope>
    <source>
        <strain evidence="7">F60SS</strain>
    </source>
</reference>
<dbReference type="EMBL" id="JAKUCV010001181">
    <property type="protein sequence ID" value="KAJ4847376.1"/>
    <property type="molecule type" value="Genomic_DNA"/>
</dbReference>
<comment type="function">
    <text evidence="4">Catalyzes the reduction of fatty acyl-CoA to fatty alcohols.</text>
</comment>
<proteinExistence type="inferred from homology"/>